<evidence type="ECO:0000313" key="3">
    <source>
        <dbReference type="EMBL" id="PPU05639.1"/>
    </source>
</evidence>
<dbReference type="GO" id="GO:0005524">
    <property type="term" value="F:ATP binding"/>
    <property type="evidence" value="ECO:0007669"/>
    <property type="project" value="InterPro"/>
</dbReference>
<keyword evidence="1" id="KW-1133">Transmembrane helix</keyword>
<name>A0A2S7A9F6_9XANT</name>
<evidence type="ECO:0000313" key="4">
    <source>
        <dbReference type="Proteomes" id="UP000239204"/>
    </source>
</evidence>
<dbReference type="PROSITE" id="PS50011">
    <property type="entry name" value="PROTEIN_KINASE_DOM"/>
    <property type="match status" value="1"/>
</dbReference>
<feature type="transmembrane region" description="Helical" evidence="1">
    <location>
        <begin position="395"/>
        <end position="422"/>
    </location>
</feature>
<dbReference type="SUPFAM" id="SSF56112">
    <property type="entry name" value="Protein kinase-like (PK-like)"/>
    <property type="match status" value="1"/>
</dbReference>
<evidence type="ECO:0000259" key="2">
    <source>
        <dbReference type="PROSITE" id="PS50011"/>
    </source>
</evidence>
<dbReference type="InterPro" id="IPR011009">
    <property type="entry name" value="Kinase-like_dom_sf"/>
</dbReference>
<accession>A0A2S7A9F6</accession>
<dbReference type="EMBL" id="MIGY01000003">
    <property type="protein sequence ID" value="PPU05639.1"/>
    <property type="molecule type" value="Genomic_DNA"/>
</dbReference>
<feature type="domain" description="Protein kinase" evidence="2">
    <location>
        <begin position="13"/>
        <end position="314"/>
    </location>
</feature>
<keyword evidence="1" id="KW-0812">Transmembrane</keyword>
<dbReference type="RefSeq" id="WP_104537953.1">
    <property type="nucleotide sequence ID" value="NZ_MIGY01000003.1"/>
</dbReference>
<keyword evidence="1" id="KW-0472">Membrane</keyword>
<sequence length="644" mass="70564">MVSPALVGKSGPVRLGKQLGKGGEGTVFEVEGRPDSAAKIYLAAVSSERADKLVAMAALRTAALDQLTAWPTDVLRQSDGKVCGFVMANLRASKDIHKLYSPKSRLADFPQADWRLVVRAALNTARAFSVIHQAGHLVGDVNHGGVRVSPDATVKLIDTDSFQISHQGRTFLCEVGVQDFTPPELHGKAFKQVTRTANHDNFGLAVLIFQMLMNGRHPFAGRYSGPGDMPIEKAIPEFRYAYGKDTARTRMKPPPLSASPAAASPWVADLWEKAFGIEGAKPGGRPKAEDWVQALTKLEQHFKRCSSRPSHSYFNGLAECPWCPIERAGISLFGGAAVVIPKLASGPFNLDAIWRDITTAVLPPMHALPQVKVVPANPQIQALGRRHTFWKTTGWLVGLLIVVLGIALSAVLAPVWACLGWAMGAWVNSRGRSDFAPLASGYKQAKAQYDGLVARWKQEQADTQLQAKQNQLRPLRDEHAGLHAERERRYRALSNNREQIARKQFLDQFEIERATIPGIGAAKKVMLESFGIETAADVNRNAVLNVPGFGPALTDRLMKWRQEKEARFHFNPNSAIDPRQVADLDRTIQARKAQIEADLVAGRSAILQMRQAAMARRRSLEEAMSAAVEDFSQRTADARAAGVL</sequence>
<dbReference type="InterPro" id="IPR000719">
    <property type="entry name" value="Prot_kinase_dom"/>
</dbReference>
<evidence type="ECO:0000256" key="1">
    <source>
        <dbReference type="SAM" id="Phobius"/>
    </source>
</evidence>
<protein>
    <recommendedName>
        <fullName evidence="2">Protein kinase domain-containing protein</fullName>
    </recommendedName>
</protein>
<proteinExistence type="predicted"/>
<dbReference type="Gene3D" id="1.10.510.10">
    <property type="entry name" value="Transferase(Phosphotransferase) domain 1"/>
    <property type="match status" value="1"/>
</dbReference>
<dbReference type="GO" id="GO:0004672">
    <property type="term" value="F:protein kinase activity"/>
    <property type="evidence" value="ECO:0007669"/>
    <property type="project" value="InterPro"/>
</dbReference>
<comment type="caution">
    <text evidence="3">The sequence shown here is derived from an EMBL/GenBank/DDBJ whole genome shotgun (WGS) entry which is preliminary data.</text>
</comment>
<reference evidence="3 4" key="1">
    <citation type="submission" date="2016-08" db="EMBL/GenBank/DDBJ databases">
        <title>Evolution of the type three secretion system and type three effector repertoires in Xanthomonas.</title>
        <authorList>
            <person name="Merda D."/>
            <person name="Briand M."/>
            <person name="Bosis E."/>
            <person name="Rousseau C."/>
            <person name="Portier P."/>
            <person name="Jacques M.-A."/>
            <person name="Fischer-Le Saux M."/>
        </authorList>
    </citation>
    <scope>NUCLEOTIDE SEQUENCE [LARGE SCALE GENOMIC DNA]</scope>
    <source>
        <strain evidence="3 4">CFBP 7645</strain>
    </source>
</reference>
<dbReference type="Proteomes" id="UP000239204">
    <property type="component" value="Unassembled WGS sequence"/>
</dbReference>
<organism evidence="3 4">
    <name type="scientific">Xanthomonas arboricola</name>
    <dbReference type="NCBI Taxonomy" id="56448"/>
    <lineage>
        <taxon>Bacteria</taxon>
        <taxon>Pseudomonadati</taxon>
        <taxon>Pseudomonadota</taxon>
        <taxon>Gammaproteobacteria</taxon>
        <taxon>Lysobacterales</taxon>
        <taxon>Lysobacteraceae</taxon>
        <taxon>Xanthomonas</taxon>
    </lineage>
</organism>
<dbReference type="AlphaFoldDB" id="A0A2S7A9F6"/>
<gene>
    <name evidence="3" type="ORF">XarjCFBP7645_13485</name>
</gene>